<dbReference type="Gene3D" id="3.40.50.300">
    <property type="entry name" value="P-loop containing nucleotide triphosphate hydrolases"/>
    <property type="match status" value="1"/>
</dbReference>
<proteinExistence type="predicted"/>
<dbReference type="InterPro" id="IPR027417">
    <property type="entry name" value="P-loop_NTPase"/>
</dbReference>
<dbReference type="GO" id="GO:0043565">
    <property type="term" value="F:sequence-specific DNA binding"/>
    <property type="evidence" value="ECO:0007669"/>
    <property type="project" value="InterPro"/>
</dbReference>
<dbReference type="SMART" id="SM00382">
    <property type="entry name" value="AAA"/>
    <property type="match status" value="1"/>
</dbReference>
<name>A0A7V7TYA3_9HYPH</name>
<keyword evidence="7" id="KW-0010">Activator</keyword>
<dbReference type="Proteomes" id="UP000432089">
    <property type="component" value="Unassembled WGS sequence"/>
</dbReference>
<dbReference type="GO" id="GO:0005524">
    <property type="term" value="F:ATP binding"/>
    <property type="evidence" value="ECO:0007669"/>
    <property type="project" value="UniProtKB-KW"/>
</dbReference>
<dbReference type="InterPro" id="IPR002197">
    <property type="entry name" value="HTH_Fis"/>
</dbReference>
<dbReference type="SMART" id="SM00448">
    <property type="entry name" value="REC"/>
    <property type="match status" value="1"/>
</dbReference>
<dbReference type="Pfam" id="PF02954">
    <property type="entry name" value="HTH_8"/>
    <property type="match status" value="1"/>
</dbReference>
<dbReference type="PROSITE" id="PS00676">
    <property type="entry name" value="SIGMA54_INTERACT_2"/>
    <property type="match status" value="1"/>
</dbReference>
<keyword evidence="6" id="KW-0238">DNA-binding</keyword>
<dbReference type="InterPro" id="IPR002078">
    <property type="entry name" value="Sigma_54_int"/>
</dbReference>
<feature type="domain" description="Response regulatory" evidence="11">
    <location>
        <begin position="7"/>
        <end position="121"/>
    </location>
</feature>
<evidence type="ECO:0000256" key="5">
    <source>
        <dbReference type="ARBA" id="ARBA00023015"/>
    </source>
</evidence>
<dbReference type="Gene3D" id="1.10.8.60">
    <property type="match status" value="1"/>
</dbReference>
<keyword evidence="4" id="KW-0902">Two-component regulatory system</keyword>
<evidence type="ECO:0000256" key="2">
    <source>
        <dbReference type="ARBA" id="ARBA00022741"/>
    </source>
</evidence>
<dbReference type="InterPro" id="IPR025943">
    <property type="entry name" value="Sigma_54_int_dom_ATP-bd_2"/>
</dbReference>
<evidence type="ECO:0000256" key="3">
    <source>
        <dbReference type="ARBA" id="ARBA00022840"/>
    </source>
</evidence>
<dbReference type="SUPFAM" id="SSF46689">
    <property type="entry name" value="Homeodomain-like"/>
    <property type="match status" value="1"/>
</dbReference>
<dbReference type="InterPro" id="IPR003593">
    <property type="entry name" value="AAA+_ATPase"/>
</dbReference>
<dbReference type="Gene3D" id="1.10.10.60">
    <property type="entry name" value="Homeodomain-like"/>
    <property type="match status" value="1"/>
</dbReference>
<dbReference type="InterPro" id="IPR058031">
    <property type="entry name" value="AAA_lid_NorR"/>
</dbReference>
<evidence type="ECO:0000256" key="4">
    <source>
        <dbReference type="ARBA" id="ARBA00023012"/>
    </source>
</evidence>
<evidence type="ECO:0000313" key="13">
    <source>
        <dbReference type="Proteomes" id="UP000432089"/>
    </source>
</evidence>
<organism evidence="12 13">
    <name type="scientific">Plantimonas leprariae</name>
    <dbReference type="NCBI Taxonomy" id="2615207"/>
    <lineage>
        <taxon>Bacteria</taxon>
        <taxon>Pseudomonadati</taxon>
        <taxon>Pseudomonadota</taxon>
        <taxon>Alphaproteobacteria</taxon>
        <taxon>Hyphomicrobiales</taxon>
        <taxon>Aurantimonadaceae</taxon>
        <taxon>Plantimonas</taxon>
    </lineage>
</organism>
<dbReference type="SUPFAM" id="SSF52540">
    <property type="entry name" value="P-loop containing nucleoside triphosphate hydrolases"/>
    <property type="match status" value="1"/>
</dbReference>
<dbReference type="SUPFAM" id="SSF52172">
    <property type="entry name" value="CheY-like"/>
    <property type="match status" value="1"/>
</dbReference>
<gene>
    <name evidence="12" type="ORF">F6X38_01440</name>
</gene>
<dbReference type="AlphaFoldDB" id="A0A7V7TYA3"/>
<dbReference type="Pfam" id="PF00158">
    <property type="entry name" value="Sigma54_activat"/>
    <property type="match status" value="1"/>
</dbReference>
<dbReference type="PROSITE" id="PS50110">
    <property type="entry name" value="RESPONSE_REGULATORY"/>
    <property type="match status" value="1"/>
</dbReference>
<dbReference type="InterPro" id="IPR025944">
    <property type="entry name" value="Sigma_54_int_dom_CS"/>
</dbReference>
<sequence>MTDTRTPVAFVDDDRELLEANAQTLDLAGYEPRLFASADAALAALDAGFEGVVVSDLRMPGTNGLTLFRELKRRDPDLPVILVTGHGDIETAVSSLKEGVYDFIAKPYPGERLAVSLRRAVEKRRLVMENRRLRAAAETGAQDLPLLGETPAMERLRQTIRQIAGADVDVLVQGETGSGKEIVAALIHRLSSRRDREYVVLNCGALPEAVMESELFGHERGAFTGADRRRIGRIEHADGGTLFLDELESMPPALQVKLLRVLESREIAPLGINRTRAVDLRVVAAVKVDLSDPASRGDFREDLYYRLNVVTLRVPPLRERKDDIPLLFAHFLARAARRFRREPPDLTPALRDRLMRQDWPGNVRELAHVAERVALGIEPQGSAPEPLEADGSGLAERVARFEAGLLRDALARHRGDAQAAVEELKLPRKTFYDKLARHGLAPKDFR</sequence>
<dbReference type="PROSITE" id="PS00675">
    <property type="entry name" value="SIGMA54_INTERACT_1"/>
    <property type="match status" value="1"/>
</dbReference>
<keyword evidence="5" id="KW-0805">Transcription regulation</keyword>
<dbReference type="InterPro" id="IPR001789">
    <property type="entry name" value="Sig_transdc_resp-reg_receiver"/>
</dbReference>
<evidence type="ECO:0000256" key="1">
    <source>
        <dbReference type="ARBA" id="ARBA00022553"/>
    </source>
</evidence>
<keyword evidence="8" id="KW-0804">Transcription</keyword>
<evidence type="ECO:0000256" key="8">
    <source>
        <dbReference type="ARBA" id="ARBA00023163"/>
    </source>
</evidence>
<evidence type="ECO:0000259" key="10">
    <source>
        <dbReference type="PROSITE" id="PS50045"/>
    </source>
</evidence>
<dbReference type="EMBL" id="VZDO01000001">
    <property type="protein sequence ID" value="KAB0682772.1"/>
    <property type="molecule type" value="Genomic_DNA"/>
</dbReference>
<dbReference type="InterPro" id="IPR011006">
    <property type="entry name" value="CheY-like_superfamily"/>
</dbReference>
<protein>
    <submittedName>
        <fullName evidence="12">Sigma-54-dependent Fis family transcriptional regulator</fullName>
    </submittedName>
</protein>
<feature type="modified residue" description="4-aspartylphosphate" evidence="9">
    <location>
        <position position="56"/>
    </location>
</feature>
<keyword evidence="3" id="KW-0067">ATP-binding</keyword>
<dbReference type="Pfam" id="PF00072">
    <property type="entry name" value="Response_reg"/>
    <property type="match status" value="1"/>
</dbReference>
<dbReference type="GO" id="GO:0000160">
    <property type="term" value="P:phosphorelay signal transduction system"/>
    <property type="evidence" value="ECO:0007669"/>
    <property type="project" value="UniProtKB-KW"/>
</dbReference>
<dbReference type="FunFam" id="3.40.50.300:FF:000006">
    <property type="entry name" value="DNA-binding transcriptional regulator NtrC"/>
    <property type="match status" value="1"/>
</dbReference>
<dbReference type="RefSeq" id="WP_150967743.1">
    <property type="nucleotide sequence ID" value="NZ_VZDO01000001.1"/>
</dbReference>
<dbReference type="PANTHER" id="PTHR32071">
    <property type="entry name" value="TRANSCRIPTIONAL REGULATORY PROTEIN"/>
    <property type="match status" value="1"/>
</dbReference>
<evidence type="ECO:0000259" key="11">
    <source>
        <dbReference type="PROSITE" id="PS50110"/>
    </source>
</evidence>
<dbReference type="Gene3D" id="3.40.50.2300">
    <property type="match status" value="1"/>
</dbReference>
<evidence type="ECO:0000256" key="9">
    <source>
        <dbReference type="PROSITE-ProRule" id="PRU00169"/>
    </source>
</evidence>
<dbReference type="Pfam" id="PF25601">
    <property type="entry name" value="AAA_lid_14"/>
    <property type="match status" value="1"/>
</dbReference>
<dbReference type="InterPro" id="IPR009057">
    <property type="entry name" value="Homeodomain-like_sf"/>
</dbReference>
<dbReference type="InterPro" id="IPR025662">
    <property type="entry name" value="Sigma_54_int_dom_ATP-bd_1"/>
</dbReference>
<dbReference type="PROSITE" id="PS00688">
    <property type="entry name" value="SIGMA54_INTERACT_3"/>
    <property type="match status" value="1"/>
</dbReference>
<dbReference type="GO" id="GO:0006355">
    <property type="term" value="P:regulation of DNA-templated transcription"/>
    <property type="evidence" value="ECO:0007669"/>
    <property type="project" value="InterPro"/>
</dbReference>
<accession>A0A7V7TYA3</accession>
<dbReference type="PROSITE" id="PS50045">
    <property type="entry name" value="SIGMA54_INTERACT_4"/>
    <property type="match status" value="1"/>
</dbReference>
<evidence type="ECO:0000256" key="7">
    <source>
        <dbReference type="ARBA" id="ARBA00023159"/>
    </source>
</evidence>
<keyword evidence="1 9" id="KW-0597">Phosphoprotein</keyword>
<comment type="caution">
    <text evidence="12">The sequence shown here is derived from an EMBL/GenBank/DDBJ whole genome shotgun (WGS) entry which is preliminary data.</text>
</comment>
<dbReference type="PANTHER" id="PTHR32071:SF57">
    <property type="entry name" value="C4-DICARBOXYLATE TRANSPORT TRANSCRIPTIONAL REGULATORY PROTEIN DCTD"/>
    <property type="match status" value="1"/>
</dbReference>
<reference evidence="12 13" key="1">
    <citation type="submission" date="2019-09" db="EMBL/GenBank/DDBJ databases">
        <title>YIM 132180 draft genome.</title>
        <authorList>
            <person name="Zhang K."/>
        </authorList>
    </citation>
    <scope>NUCLEOTIDE SEQUENCE [LARGE SCALE GENOMIC DNA]</scope>
    <source>
        <strain evidence="12 13">YIM 132180</strain>
    </source>
</reference>
<keyword evidence="13" id="KW-1185">Reference proteome</keyword>
<feature type="domain" description="Sigma-54 factor interaction" evidence="10">
    <location>
        <begin position="146"/>
        <end position="375"/>
    </location>
</feature>
<evidence type="ECO:0000256" key="6">
    <source>
        <dbReference type="ARBA" id="ARBA00023125"/>
    </source>
</evidence>
<dbReference type="FunFam" id="3.40.50.2300:FF:000018">
    <property type="entry name" value="DNA-binding transcriptional regulator NtrC"/>
    <property type="match status" value="1"/>
</dbReference>
<evidence type="ECO:0000313" key="12">
    <source>
        <dbReference type="EMBL" id="KAB0682772.1"/>
    </source>
</evidence>
<dbReference type="CDD" id="cd00009">
    <property type="entry name" value="AAA"/>
    <property type="match status" value="1"/>
</dbReference>
<keyword evidence="2" id="KW-0547">Nucleotide-binding</keyword>